<feature type="repeat" description="TPR" evidence="5">
    <location>
        <begin position="597"/>
        <end position="630"/>
    </location>
</feature>
<dbReference type="InterPro" id="IPR019734">
    <property type="entry name" value="TPR_rpt"/>
</dbReference>
<dbReference type="Gene3D" id="1.25.40.10">
    <property type="entry name" value="Tetratricopeptide repeat domain"/>
    <property type="match status" value="1"/>
</dbReference>
<evidence type="ECO:0000256" key="2">
    <source>
        <dbReference type="ARBA" id="ARBA00022692"/>
    </source>
</evidence>
<comment type="caution">
    <text evidence="8">The sequence shown here is derived from an EMBL/GenBank/DDBJ whole genome shotgun (WGS) entry which is preliminary data.</text>
</comment>
<dbReference type="Proteomes" id="UP000724148">
    <property type="component" value="Unassembled WGS sequence"/>
</dbReference>
<feature type="transmembrane region" description="Helical" evidence="6">
    <location>
        <begin position="410"/>
        <end position="427"/>
    </location>
</feature>
<dbReference type="GO" id="GO:0016020">
    <property type="term" value="C:membrane"/>
    <property type="evidence" value="ECO:0007669"/>
    <property type="project" value="UniProtKB-SubCell"/>
</dbReference>
<feature type="transmembrane region" description="Helical" evidence="6">
    <location>
        <begin position="74"/>
        <end position="95"/>
    </location>
</feature>
<dbReference type="InterPro" id="IPR011990">
    <property type="entry name" value="TPR-like_helical_dom_sf"/>
</dbReference>
<evidence type="ECO:0000256" key="5">
    <source>
        <dbReference type="PROSITE-ProRule" id="PRU00339"/>
    </source>
</evidence>
<dbReference type="Pfam" id="PF14559">
    <property type="entry name" value="TPR_19"/>
    <property type="match status" value="1"/>
</dbReference>
<dbReference type="SMART" id="SM00028">
    <property type="entry name" value="TPR"/>
    <property type="match status" value="2"/>
</dbReference>
<feature type="transmembrane region" description="Helical" evidence="6">
    <location>
        <begin position="222"/>
        <end position="239"/>
    </location>
</feature>
<keyword evidence="5" id="KW-0802">TPR repeat</keyword>
<evidence type="ECO:0000256" key="3">
    <source>
        <dbReference type="ARBA" id="ARBA00022989"/>
    </source>
</evidence>
<evidence type="ECO:0000313" key="8">
    <source>
        <dbReference type="EMBL" id="MBI2096666.1"/>
    </source>
</evidence>
<protein>
    <submittedName>
        <fullName evidence="8">O-antigen ligase family protein</fullName>
    </submittedName>
</protein>
<reference evidence="8" key="1">
    <citation type="submission" date="2020-07" db="EMBL/GenBank/DDBJ databases">
        <title>Huge and variable diversity of episymbiotic CPR bacteria and DPANN archaea in groundwater ecosystems.</title>
        <authorList>
            <person name="He C.Y."/>
            <person name="Keren R."/>
            <person name="Whittaker M."/>
            <person name="Farag I.F."/>
            <person name="Doudna J."/>
            <person name="Cate J.H.D."/>
            <person name="Banfield J.F."/>
        </authorList>
    </citation>
    <scope>NUCLEOTIDE SEQUENCE</scope>
    <source>
        <strain evidence="8">NC_groundwater_193_Ag_S-0.1um_51_7</strain>
    </source>
</reference>
<feature type="transmembrane region" description="Helical" evidence="6">
    <location>
        <begin position="198"/>
        <end position="216"/>
    </location>
</feature>
<keyword evidence="8" id="KW-0436">Ligase</keyword>
<evidence type="ECO:0000313" key="9">
    <source>
        <dbReference type="Proteomes" id="UP000724148"/>
    </source>
</evidence>
<sequence length="751" mass="84487">MILPSVLRRSLTTILKWGLFLLLPLPLYISSSMLFPFITGRNFGFRIIIELLVVAWVGLLVLSQEYRPRLTPLVKAVILFLFVVTLADVLGANPYRSLWSNYERMEGWLALVHMVLFFLIMGTVFRRFFDWKLYIYGSTAVSIVVAFIGLSQKLGLTRSYQGGVRVDGTIGNPAYLASYLMFHVFFLLFFLWREKQTWLRWLAGAAIIFELFIIYLTATRGVVLAMLAVAGLLAVYFAFRQPKERRETVLKRIAITVLFLGIVLMGSFFAFRNAKFVRENPVLTRFATISTEERTVQSRFLIWQMAWHGVKERPILGWGQENFYLVFNKYFNPKLWSSEPWFDRSHNVFLDWMIHAGFVGLAAYLAMLFFGLRNVWQALRGQRIAFYEAGILGGLFMVYFFQNLFVFDNFQSYFLLFLTLGFTDYLAGANAVPPGELQKPNGQPSKAARVWVAVSVSGVLALFALYFLNLRPIFASQEIIQGLGEANRGASIASIRPHFENAIAYQTFGSGEAREQLATLVRNIVGSPRGGSPEEVKKFVEFATGELRRLVSGPAPDAKHLLFLGSIYNSSVALDPTYGREALNVLQRALQLSPTKQQIYFELTSTYLALGNLDAALEAIEKAAQLDPSFPNAHLNAAVVAIVAGKREVGERELAAYRSLVPKLDETTIQRLIDAYVRVNDFRSIKSLLEEGIRTFPDSAELYGRYAAALSTLGDKEGAKTAARKAGALNPELQNAVDQFIKDLDSGQAPK</sequence>
<feature type="transmembrane region" description="Helical" evidence="6">
    <location>
        <begin position="133"/>
        <end position="150"/>
    </location>
</feature>
<dbReference type="Pfam" id="PF04932">
    <property type="entry name" value="Wzy_C"/>
    <property type="match status" value="1"/>
</dbReference>
<feature type="transmembrane region" description="Helical" evidence="6">
    <location>
        <begin position="170"/>
        <end position="191"/>
    </location>
</feature>
<dbReference type="SUPFAM" id="SSF48452">
    <property type="entry name" value="TPR-like"/>
    <property type="match status" value="1"/>
</dbReference>
<evidence type="ECO:0000259" key="7">
    <source>
        <dbReference type="Pfam" id="PF04932"/>
    </source>
</evidence>
<proteinExistence type="predicted"/>
<feature type="transmembrane region" description="Helical" evidence="6">
    <location>
        <begin position="251"/>
        <end position="271"/>
    </location>
</feature>
<dbReference type="AlphaFoldDB" id="A0A931SAY8"/>
<feature type="transmembrane region" description="Helical" evidence="6">
    <location>
        <begin position="352"/>
        <end position="372"/>
    </location>
</feature>
<dbReference type="EMBL" id="JACOZA010000016">
    <property type="protein sequence ID" value="MBI2096666.1"/>
    <property type="molecule type" value="Genomic_DNA"/>
</dbReference>
<dbReference type="PANTHER" id="PTHR37422">
    <property type="entry name" value="TEICHURONIC ACID BIOSYNTHESIS PROTEIN TUAE"/>
    <property type="match status" value="1"/>
</dbReference>
<gene>
    <name evidence="8" type="ORF">HYT40_00700</name>
</gene>
<evidence type="ECO:0000256" key="1">
    <source>
        <dbReference type="ARBA" id="ARBA00004141"/>
    </source>
</evidence>
<evidence type="ECO:0000256" key="6">
    <source>
        <dbReference type="SAM" id="Phobius"/>
    </source>
</evidence>
<feature type="transmembrane region" description="Helical" evidence="6">
    <location>
        <begin position="43"/>
        <end position="62"/>
    </location>
</feature>
<dbReference type="PROSITE" id="PS50005">
    <property type="entry name" value="TPR"/>
    <property type="match status" value="1"/>
</dbReference>
<organism evidence="8 9">
    <name type="scientific">Candidatus Sungiibacteriota bacterium</name>
    <dbReference type="NCBI Taxonomy" id="2750080"/>
    <lineage>
        <taxon>Bacteria</taxon>
        <taxon>Candidatus Sungiibacteriota</taxon>
    </lineage>
</organism>
<feature type="transmembrane region" description="Helical" evidence="6">
    <location>
        <begin position="17"/>
        <end position="37"/>
    </location>
</feature>
<keyword evidence="3 6" id="KW-1133">Transmembrane helix</keyword>
<feature type="domain" description="O-antigen ligase-related" evidence="7">
    <location>
        <begin position="206"/>
        <end position="365"/>
    </location>
</feature>
<dbReference type="InterPro" id="IPR007016">
    <property type="entry name" value="O-antigen_ligase-rel_domated"/>
</dbReference>
<feature type="transmembrane region" description="Helical" evidence="6">
    <location>
        <begin position="107"/>
        <end position="126"/>
    </location>
</feature>
<keyword evidence="2 6" id="KW-0812">Transmembrane</keyword>
<dbReference type="InterPro" id="IPR051533">
    <property type="entry name" value="WaaL-like"/>
</dbReference>
<name>A0A931SAY8_9BACT</name>
<dbReference type="PANTHER" id="PTHR37422:SF13">
    <property type="entry name" value="LIPOPOLYSACCHARIDE BIOSYNTHESIS PROTEIN PA4999-RELATED"/>
    <property type="match status" value="1"/>
</dbReference>
<evidence type="ECO:0000256" key="4">
    <source>
        <dbReference type="ARBA" id="ARBA00023136"/>
    </source>
</evidence>
<dbReference type="GO" id="GO:0016874">
    <property type="term" value="F:ligase activity"/>
    <property type="evidence" value="ECO:0007669"/>
    <property type="project" value="UniProtKB-KW"/>
</dbReference>
<comment type="subcellular location">
    <subcellularLocation>
        <location evidence="1">Membrane</location>
        <topology evidence="1">Multi-pass membrane protein</topology>
    </subcellularLocation>
</comment>
<feature type="transmembrane region" description="Helical" evidence="6">
    <location>
        <begin position="384"/>
        <end position="404"/>
    </location>
</feature>
<accession>A0A931SAY8</accession>
<feature type="transmembrane region" description="Helical" evidence="6">
    <location>
        <begin position="448"/>
        <end position="468"/>
    </location>
</feature>
<keyword evidence="4 6" id="KW-0472">Membrane</keyword>